<dbReference type="Gene3D" id="2.130.10.10">
    <property type="entry name" value="YVTN repeat-like/Quinoprotein amine dehydrogenase"/>
    <property type="match status" value="3"/>
</dbReference>
<evidence type="ECO:0000313" key="4">
    <source>
        <dbReference type="Proteomes" id="UP001244341"/>
    </source>
</evidence>
<proteinExistence type="predicted"/>
<organism evidence="3 4">
    <name type="scientific">Tetradesmus obliquus</name>
    <name type="common">Green alga</name>
    <name type="synonym">Acutodesmus obliquus</name>
    <dbReference type="NCBI Taxonomy" id="3088"/>
    <lineage>
        <taxon>Eukaryota</taxon>
        <taxon>Viridiplantae</taxon>
        <taxon>Chlorophyta</taxon>
        <taxon>core chlorophytes</taxon>
        <taxon>Chlorophyceae</taxon>
        <taxon>CS clade</taxon>
        <taxon>Sphaeropleales</taxon>
        <taxon>Scenedesmaceae</taxon>
        <taxon>Tetradesmus</taxon>
    </lineage>
</organism>
<keyword evidence="1" id="KW-0853">WD repeat</keyword>
<dbReference type="InterPro" id="IPR011041">
    <property type="entry name" value="Quinoprot_gluc/sorb_DH_b-prop"/>
</dbReference>
<sequence>MQCSVSCEVDLAAEGQPADACAANEQYAACAQHSSITVCYLPKLDLEPLVLSSSFLPCTALHIQQCDARQPGLSRSPAPSLPHKQQQTLLAAATPSGVLLWILEDAYAAAADRQAVPAPLRLLDGEQLGPSQALAVAAGDSSSDAALLAVGSGCVVLVWNLKQLEIAFRLEGHQGAISALTFSPCHQHVLVTAAEDRTFKVWDLQAGQMLYQSSILGAAVPTCLAADAAAARLAMGCVDGSIRQFDLAQLPACREMQVIDAQIKSSGYGFVQPKVKLGQAKPAPVKVGGPSASKVPQLLAQQLSSQRQYPLEAASPGQWDLQAEQSLAGGQAVHNGGILRLAIAGDGCRLLTAAADKTASCLWLPLAKHAGAGTTFVGHGGPVSAASWSHSGELLLTASADRSSSSREASSSSGGGTVRRSSGNGSSGSSTAAQGFLSEVTAAQFFYVDQFVLLATGSKLHLYRYKLPEATAEDDIQRLKASGSYSLAGSYASSCQAITDVAAANSFLSTLLLLACSNRSIQLVDAATMQVACTIPDAHARPVQRLVQPSASPFVSHPREIHELFASSAPDGVIKLWDVRSGSCVRSFTGHKNSQMPIGLAFSPCMRYLATGSEDKAAYVYDLRSCSMLGRLRPPGHHAEVVTDVAFHPWRPELMVGCMDGRVYCYGDVY</sequence>
<evidence type="ECO:0000313" key="3">
    <source>
        <dbReference type="EMBL" id="WIA16510.1"/>
    </source>
</evidence>
<dbReference type="Pfam" id="PF00400">
    <property type="entry name" value="WD40"/>
    <property type="match status" value="4"/>
</dbReference>
<dbReference type="PROSITE" id="PS50082">
    <property type="entry name" value="WD_REPEATS_2"/>
    <property type="match status" value="2"/>
</dbReference>
<dbReference type="SMART" id="SM00320">
    <property type="entry name" value="WD40"/>
    <property type="match status" value="8"/>
</dbReference>
<dbReference type="InterPro" id="IPR036322">
    <property type="entry name" value="WD40_repeat_dom_sf"/>
</dbReference>
<dbReference type="InterPro" id="IPR015943">
    <property type="entry name" value="WD40/YVTN_repeat-like_dom_sf"/>
</dbReference>
<evidence type="ECO:0000256" key="2">
    <source>
        <dbReference type="SAM" id="MobiDB-lite"/>
    </source>
</evidence>
<dbReference type="PANTHER" id="PTHR44525:SF1">
    <property type="entry name" value="WD REPEAT-CONTAINING PROTEIN 27"/>
    <property type="match status" value="1"/>
</dbReference>
<keyword evidence="4" id="KW-1185">Reference proteome</keyword>
<dbReference type="SUPFAM" id="SSF50978">
    <property type="entry name" value="WD40 repeat-like"/>
    <property type="match status" value="1"/>
</dbReference>
<reference evidence="3 4" key="1">
    <citation type="submission" date="2023-05" db="EMBL/GenBank/DDBJ databases">
        <title>A 100% complete, gapless, phased diploid assembly of the Scenedesmus obliquus UTEX 3031 genome.</title>
        <authorList>
            <person name="Biondi T.C."/>
            <person name="Hanschen E.R."/>
            <person name="Kwon T."/>
            <person name="Eng W."/>
            <person name="Kruse C.P.S."/>
            <person name="Koehler S.I."/>
            <person name="Kunde Y."/>
            <person name="Gleasner C.D."/>
            <person name="You Mak K.T."/>
            <person name="Polle J."/>
            <person name="Hovde B.T."/>
            <person name="Starkenburg S.R."/>
        </authorList>
    </citation>
    <scope>NUCLEOTIDE SEQUENCE [LARGE SCALE GENOMIC DNA]</scope>
    <source>
        <strain evidence="3 4">DOE0152z</strain>
    </source>
</reference>
<dbReference type="PROSITE" id="PS50294">
    <property type="entry name" value="WD_REPEATS_REGION"/>
    <property type="match status" value="1"/>
</dbReference>
<protein>
    <recommendedName>
        <fullName evidence="5">Anaphase-promoting complex subunit 4 WD40 domain-containing protein</fullName>
    </recommendedName>
</protein>
<dbReference type="EMBL" id="CP126214">
    <property type="protein sequence ID" value="WIA16510.1"/>
    <property type="molecule type" value="Genomic_DNA"/>
</dbReference>
<accession>A0ABY8U573</accession>
<feature type="repeat" description="WD" evidence="1">
    <location>
        <begin position="564"/>
        <end position="587"/>
    </location>
</feature>
<dbReference type="Proteomes" id="UP001244341">
    <property type="component" value="Chromosome 7b"/>
</dbReference>
<dbReference type="InterPro" id="IPR042411">
    <property type="entry name" value="WDR27"/>
</dbReference>
<feature type="repeat" description="WD" evidence="1">
    <location>
        <begin position="170"/>
        <end position="212"/>
    </location>
</feature>
<evidence type="ECO:0000256" key="1">
    <source>
        <dbReference type="PROSITE-ProRule" id="PRU00221"/>
    </source>
</evidence>
<dbReference type="InterPro" id="IPR001680">
    <property type="entry name" value="WD40_rpt"/>
</dbReference>
<dbReference type="SUPFAM" id="SSF50952">
    <property type="entry name" value="Soluble quinoprotein glucose dehydrogenase"/>
    <property type="match status" value="1"/>
</dbReference>
<name>A0ABY8U573_TETOB</name>
<feature type="region of interest" description="Disordered" evidence="2">
    <location>
        <begin position="399"/>
        <end position="427"/>
    </location>
</feature>
<gene>
    <name evidence="3" type="ORF">OEZ85_013188</name>
</gene>
<evidence type="ECO:0008006" key="5">
    <source>
        <dbReference type="Google" id="ProtNLM"/>
    </source>
</evidence>
<dbReference type="PANTHER" id="PTHR44525">
    <property type="entry name" value="WD REPEAT-CONTAINING PROTEIN 27"/>
    <property type="match status" value="1"/>
</dbReference>